<comment type="caution">
    <text evidence="1">The sequence shown here is derived from an EMBL/GenBank/DDBJ whole genome shotgun (WGS) entry which is preliminary data.</text>
</comment>
<dbReference type="SUPFAM" id="SSF54593">
    <property type="entry name" value="Glyoxalase/Bleomycin resistance protein/Dihydroxybiphenyl dioxygenase"/>
    <property type="match status" value="1"/>
</dbReference>
<dbReference type="AlphaFoldDB" id="A0A645HV16"/>
<dbReference type="InterPro" id="IPR029068">
    <property type="entry name" value="Glyas_Bleomycin-R_OHBP_Dase"/>
</dbReference>
<protein>
    <recommendedName>
        <fullName evidence="2">VOC domain-containing protein</fullName>
    </recommendedName>
</protein>
<name>A0A645HV16_9ZZZZ</name>
<proteinExistence type="predicted"/>
<gene>
    <name evidence="1" type="ORF">SDC9_189973</name>
</gene>
<sequence length="104" mass="12414">MPTVRSSLNYYRLTIIEPAEIGRFYEAVLHFHRLKQFTLDSEEVLHSIFATDRQTEVYMLVYQDLKLEIFIDSEGEKGRFTHLCMEYDNPNEVSDHAHQLGYRR</sequence>
<reference evidence="1" key="1">
    <citation type="submission" date="2019-08" db="EMBL/GenBank/DDBJ databases">
        <authorList>
            <person name="Kucharzyk K."/>
            <person name="Murdoch R.W."/>
            <person name="Higgins S."/>
            <person name="Loffler F."/>
        </authorList>
    </citation>
    <scope>NUCLEOTIDE SEQUENCE</scope>
</reference>
<dbReference type="EMBL" id="VSSQ01100135">
    <property type="protein sequence ID" value="MPN42416.1"/>
    <property type="molecule type" value="Genomic_DNA"/>
</dbReference>
<evidence type="ECO:0000313" key="1">
    <source>
        <dbReference type="EMBL" id="MPN42416.1"/>
    </source>
</evidence>
<organism evidence="1">
    <name type="scientific">bioreactor metagenome</name>
    <dbReference type="NCBI Taxonomy" id="1076179"/>
    <lineage>
        <taxon>unclassified sequences</taxon>
        <taxon>metagenomes</taxon>
        <taxon>ecological metagenomes</taxon>
    </lineage>
</organism>
<accession>A0A645HV16</accession>
<evidence type="ECO:0008006" key="2">
    <source>
        <dbReference type="Google" id="ProtNLM"/>
    </source>
</evidence>